<accession>A0A4S8LJT1</accession>
<keyword evidence="3" id="KW-1185">Reference proteome</keyword>
<evidence type="ECO:0000313" key="3">
    <source>
        <dbReference type="Proteomes" id="UP000297245"/>
    </source>
</evidence>
<evidence type="ECO:0000256" key="1">
    <source>
        <dbReference type="SAM" id="MobiDB-lite"/>
    </source>
</evidence>
<organism evidence="2 3">
    <name type="scientific">Dendrothele bispora (strain CBS 962.96)</name>
    <dbReference type="NCBI Taxonomy" id="1314807"/>
    <lineage>
        <taxon>Eukaryota</taxon>
        <taxon>Fungi</taxon>
        <taxon>Dikarya</taxon>
        <taxon>Basidiomycota</taxon>
        <taxon>Agaricomycotina</taxon>
        <taxon>Agaricomycetes</taxon>
        <taxon>Agaricomycetidae</taxon>
        <taxon>Agaricales</taxon>
        <taxon>Agaricales incertae sedis</taxon>
        <taxon>Dendrothele</taxon>
    </lineage>
</organism>
<protein>
    <submittedName>
        <fullName evidence="2">Uncharacterized protein</fullName>
    </submittedName>
</protein>
<dbReference type="Proteomes" id="UP000297245">
    <property type="component" value="Unassembled WGS sequence"/>
</dbReference>
<feature type="compositionally biased region" description="Polar residues" evidence="1">
    <location>
        <begin position="1"/>
        <end position="21"/>
    </location>
</feature>
<reference evidence="2 3" key="1">
    <citation type="journal article" date="2019" name="Nat. Ecol. Evol.">
        <title>Megaphylogeny resolves global patterns of mushroom evolution.</title>
        <authorList>
            <person name="Varga T."/>
            <person name="Krizsan K."/>
            <person name="Foldi C."/>
            <person name="Dima B."/>
            <person name="Sanchez-Garcia M."/>
            <person name="Sanchez-Ramirez S."/>
            <person name="Szollosi G.J."/>
            <person name="Szarkandi J.G."/>
            <person name="Papp V."/>
            <person name="Albert L."/>
            <person name="Andreopoulos W."/>
            <person name="Angelini C."/>
            <person name="Antonin V."/>
            <person name="Barry K.W."/>
            <person name="Bougher N.L."/>
            <person name="Buchanan P."/>
            <person name="Buyck B."/>
            <person name="Bense V."/>
            <person name="Catcheside P."/>
            <person name="Chovatia M."/>
            <person name="Cooper J."/>
            <person name="Damon W."/>
            <person name="Desjardin D."/>
            <person name="Finy P."/>
            <person name="Geml J."/>
            <person name="Haridas S."/>
            <person name="Hughes K."/>
            <person name="Justo A."/>
            <person name="Karasinski D."/>
            <person name="Kautmanova I."/>
            <person name="Kiss B."/>
            <person name="Kocsube S."/>
            <person name="Kotiranta H."/>
            <person name="LaButti K.M."/>
            <person name="Lechner B.E."/>
            <person name="Liimatainen K."/>
            <person name="Lipzen A."/>
            <person name="Lukacs Z."/>
            <person name="Mihaltcheva S."/>
            <person name="Morgado L.N."/>
            <person name="Niskanen T."/>
            <person name="Noordeloos M.E."/>
            <person name="Ohm R.A."/>
            <person name="Ortiz-Santana B."/>
            <person name="Ovrebo C."/>
            <person name="Racz N."/>
            <person name="Riley R."/>
            <person name="Savchenko A."/>
            <person name="Shiryaev A."/>
            <person name="Soop K."/>
            <person name="Spirin V."/>
            <person name="Szebenyi C."/>
            <person name="Tomsovsky M."/>
            <person name="Tulloss R.E."/>
            <person name="Uehling J."/>
            <person name="Grigoriev I.V."/>
            <person name="Vagvolgyi C."/>
            <person name="Papp T."/>
            <person name="Martin F.M."/>
            <person name="Miettinen O."/>
            <person name="Hibbett D.S."/>
            <person name="Nagy L.G."/>
        </authorList>
    </citation>
    <scope>NUCLEOTIDE SEQUENCE [LARGE SCALE GENOMIC DNA]</scope>
    <source>
        <strain evidence="2 3">CBS 962.96</strain>
    </source>
</reference>
<name>A0A4S8LJT1_DENBC</name>
<sequence>KLLLVRNSTGNPRGNFSNPSLPRQIPVPVRRGQESRRGMTGREIPAGYDKENILC</sequence>
<dbReference type="AlphaFoldDB" id="A0A4S8LJT1"/>
<evidence type="ECO:0000313" key="2">
    <source>
        <dbReference type="EMBL" id="THU89417.1"/>
    </source>
</evidence>
<gene>
    <name evidence="2" type="ORF">K435DRAFT_781634</name>
</gene>
<proteinExistence type="predicted"/>
<dbReference type="EMBL" id="ML179368">
    <property type="protein sequence ID" value="THU89417.1"/>
    <property type="molecule type" value="Genomic_DNA"/>
</dbReference>
<feature type="non-terminal residue" evidence="2">
    <location>
        <position position="1"/>
    </location>
</feature>
<feature type="region of interest" description="Disordered" evidence="1">
    <location>
        <begin position="1"/>
        <end position="48"/>
    </location>
</feature>